<accession>A0A0D2D2D3</accession>
<dbReference type="STRING" id="5601.A0A0D2D2D3"/>
<reference evidence="1 2" key="1">
    <citation type="submission" date="2015-01" db="EMBL/GenBank/DDBJ databases">
        <title>The Genome Sequence of Capronia semiimmersa CBS27337.</title>
        <authorList>
            <consortium name="The Broad Institute Genomics Platform"/>
            <person name="Cuomo C."/>
            <person name="de Hoog S."/>
            <person name="Gorbushina A."/>
            <person name="Stielow B."/>
            <person name="Teixiera M."/>
            <person name="Abouelleil A."/>
            <person name="Chapman S.B."/>
            <person name="Priest M."/>
            <person name="Young S.K."/>
            <person name="Wortman J."/>
            <person name="Nusbaum C."/>
            <person name="Birren B."/>
        </authorList>
    </citation>
    <scope>NUCLEOTIDE SEQUENCE [LARGE SCALE GENOMIC DNA]</scope>
    <source>
        <strain evidence="1 2">CBS 27337</strain>
    </source>
</reference>
<keyword evidence="2" id="KW-1185">Reference proteome</keyword>
<protein>
    <submittedName>
        <fullName evidence="1">Uncharacterized protein</fullName>
    </submittedName>
</protein>
<sequence length="533" mass="59169">MADVTLGLDMVLSMQERVHDARAECPRTGPAELELRTKPAPEETRLLNSNRACSDPPTLDQELSGLSREQLTDLLRHCAAPALFTYYSAVKEIAKEGTLDFKGDPLADQSFPHFEFSEHRWLGDGLHLQGHDSAEPGNPAAGVNPLTLKNGISLTYGTLNGLAGDFFSAIDPICPGSDAKQRSDRFKAAFKTLWNGDPKKVRAILDVLKQETDGVTKILNDPNIKNEDKGKLIRELYEKLDPELLNPLNEASQQGVNPGASYKDLLKTNLDHFAPNARIVYDTGHAWALEVAAAGDLPQAYAINAFADHFLEDNFASGHLRVPRDHMWDMLAKNVCVNMMHNEDNTLGVNVRTPGAAPTQWRSYGDSMLFDEKVSKPTQKQCFAALKASVDEVYEACDKKTSKSANTFKAWDYAPTMTPTLETPQNHDKENHPPMFRVGADGKVLQRKGLLPYKIAQAKSAKWEYEPVVLDSSLIPASGKKALEYIYWNILAFRLTPYPTIGTAIKNEVEAWLEKSLPFGLGPILKKLWKDNI</sequence>
<dbReference type="Proteomes" id="UP000054266">
    <property type="component" value="Unassembled WGS sequence"/>
</dbReference>
<organism evidence="1 2">
    <name type="scientific">Phialophora macrospora</name>
    <dbReference type="NCBI Taxonomy" id="1851006"/>
    <lineage>
        <taxon>Eukaryota</taxon>
        <taxon>Fungi</taxon>
        <taxon>Dikarya</taxon>
        <taxon>Ascomycota</taxon>
        <taxon>Pezizomycotina</taxon>
        <taxon>Eurotiomycetes</taxon>
        <taxon>Chaetothyriomycetidae</taxon>
        <taxon>Chaetothyriales</taxon>
        <taxon>Herpotrichiellaceae</taxon>
        <taxon>Phialophora</taxon>
    </lineage>
</organism>
<evidence type="ECO:0000313" key="2">
    <source>
        <dbReference type="Proteomes" id="UP000054266"/>
    </source>
</evidence>
<dbReference type="HOGENOM" id="CLU_510888_0_0_1"/>
<dbReference type="AlphaFoldDB" id="A0A0D2D2D3"/>
<dbReference type="InterPro" id="IPR049756">
    <property type="entry name" value="PlcA-like_dom"/>
</dbReference>
<proteinExistence type="predicted"/>
<evidence type="ECO:0000313" key="1">
    <source>
        <dbReference type="EMBL" id="KIW71631.1"/>
    </source>
</evidence>
<dbReference type="CDD" id="cd22893">
    <property type="entry name" value="PlcA-like"/>
    <property type="match status" value="1"/>
</dbReference>
<dbReference type="EMBL" id="KN846957">
    <property type="protein sequence ID" value="KIW71631.1"/>
    <property type="molecule type" value="Genomic_DNA"/>
</dbReference>
<gene>
    <name evidence="1" type="ORF">PV04_03773</name>
</gene>
<name>A0A0D2D2D3_9EURO</name>